<sequence>MWMFDTFSSSASSCSYSDYGAIEVNTEHVPQRSRVVVTFKMIVSLAMMVGAGYWLFYQPHLPASLVPRLAIIAGVELIYVGFAFFIVPRPNLNDVGYLGGFVNNPIRYSDNYNRSLRSWSIMLAPGRFISSSFLDFATLLGVIKEDPTQEMKYAQEMGLDTAEFAGSSFSSVTCTDIDEPSEKTPAAAPAEASRGLVDRGDFD</sequence>
<dbReference type="OrthoDB" id="268869at2"/>
<proteinExistence type="predicted"/>
<evidence type="ECO:0000256" key="1">
    <source>
        <dbReference type="SAM" id="MobiDB-lite"/>
    </source>
</evidence>
<organism evidence="3 4">
    <name type="scientific">Blastopirellula marina DSM 3645</name>
    <dbReference type="NCBI Taxonomy" id="314230"/>
    <lineage>
        <taxon>Bacteria</taxon>
        <taxon>Pseudomonadati</taxon>
        <taxon>Planctomycetota</taxon>
        <taxon>Planctomycetia</taxon>
        <taxon>Pirellulales</taxon>
        <taxon>Pirellulaceae</taxon>
        <taxon>Blastopirellula</taxon>
    </lineage>
</organism>
<evidence type="ECO:0000313" key="4">
    <source>
        <dbReference type="Proteomes" id="UP000004358"/>
    </source>
</evidence>
<feature type="transmembrane region" description="Helical" evidence="2">
    <location>
        <begin position="119"/>
        <end position="143"/>
    </location>
</feature>
<keyword evidence="2" id="KW-0472">Membrane</keyword>
<feature type="region of interest" description="Disordered" evidence="1">
    <location>
        <begin position="173"/>
        <end position="203"/>
    </location>
</feature>
<dbReference type="Proteomes" id="UP000004358">
    <property type="component" value="Unassembled WGS sequence"/>
</dbReference>
<evidence type="ECO:0000256" key="2">
    <source>
        <dbReference type="SAM" id="Phobius"/>
    </source>
</evidence>
<keyword evidence="2" id="KW-0812">Transmembrane</keyword>
<feature type="transmembrane region" description="Helical" evidence="2">
    <location>
        <begin position="69"/>
        <end position="87"/>
    </location>
</feature>
<name>A3ZTR9_9BACT</name>
<evidence type="ECO:0000313" key="3">
    <source>
        <dbReference type="EMBL" id="EAQ79973.1"/>
    </source>
</evidence>
<dbReference type="RefSeq" id="WP_002654617.1">
    <property type="nucleotide sequence ID" value="NZ_CH672377.1"/>
</dbReference>
<keyword evidence="2" id="KW-1133">Transmembrane helix</keyword>
<comment type="caution">
    <text evidence="3">The sequence shown here is derived from an EMBL/GenBank/DDBJ whole genome shotgun (WGS) entry which is preliminary data.</text>
</comment>
<gene>
    <name evidence="3" type="ORF">DSM3645_05105</name>
</gene>
<dbReference type="AlphaFoldDB" id="A3ZTR9"/>
<dbReference type="HOGENOM" id="CLU_1346743_0_0_0"/>
<feature type="transmembrane region" description="Helical" evidence="2">
    <location>
        <begin position="35"/>
        <end position="57"/>
    </location>
</feature>
<dbReference type="STRING" id="314230.DSM3645_05105"/>
<accession>A3ZTR9</accession>
<reference evidence="3 4" key="1">
    <citation type="submission" date="2006-02" db="EMBL/GenBank/DDBJ databases">
        <authorList>
            <person name="Amann R."/>
            <person name="Ferriera S."/>
            <person name="Johnson J."/>
            <person name="Kravitz S."/>
            <person name="Halpern A."/>
            <person name="Remington K."/>
            <person name="Beeson K."/>
            <person name="Tran B."/>
            <person name="Rogers Y.-H."/>
            <person name="Friedman R."/>
            <person name="Venter J.C."/>
        </authorList>
    </citation>
    <scope>NUCLEOTIDE SEQUENCE [LARGE SCALE GENOMIC DNA]</scope>
    <source>
        <strain evidence="3 4">DSM 3645</strain>
    </source>
</reference>
<dbReference type="EMBL" id="AANZ01000011">
    <property type="protein sequence ID" value="EAQ79973.1"/>
    <property type="molecule type" value="Genomic_DNA"/>
</dbReference>
<protein>
    <submittedName>
        <fullName evidence="3">Uncharacterized protein</fullName>
    </submittedName>
</protein>